<dbReference type="CDD" id="cd07818">
    <property type="entry name" value="SRPBCC_1"/>
    <property type="match status" value="1"/>
</dbReference>
<comment type="caution">
    <text evidence="2">The sequence shown here is derived from an EMBL/GenBank/DDBJ whole genome shotgun (WGS) entry which is preliminary data.</text>
</comment>
<proteinExistence type="predicted"/>
<keyword evidence="1" id="KW-0732">Signal</keyword>
<dbReference type="Pfam" id="PF10604">
    <property type="entry name" value="Polyketide_cyc2"/>
    <property type="match status" value="1"/>
</dbReference>
<dbReference type="SUPFAM" id="SSF55961">
    <property type="entry name" value="Bet v1-like"/>
    <property type="match status" value="1"/>
</dbReference>
<dbReference type="EMBL" id="QPGB01000005">
    <property type="protein sequence ID" value="RCS56797.1"/>
    <property type="molecule type" value="Genomic_DNA"/>
</dbReference>
<dbReference type="RefSeq" id="WP_114403400.1">
    <property type="nucleotide sequence ID" value="NZ_QPGB01000005.1"/>
</dbReference>
<gene>
    <name evidence="2" type="ORF">DU000_10680</name>
</gene>
<feature type="signal peptide" evidence="1">
    <location>
        <begin position="1"/>
        <end position="20"/>
    </location>
</feature>
<protein>
    <submittedName>
        <fullName evidence="2">Polyketide cyclase</fullName>
    </submittedName>
</protein>
<accession>A0A368KZR4</accession>
<evidence type="ECO:0000256" key="1">
    <source>
        <dbReference type="SAM" id="SignalP"/>
    </source>
</evidence>
<dbReference type="Gene3D" id="3.30.530.20">
    <property type="match status" value="1"/>
</dbReference>
<dbReference type="Proteomes" id="UP000252357">
    <property type="component" value="Unassembled WGS sequence"/>
</dbReference>
<evidence type="ECO:0000313" key="2">
    <source>
        <dbReference type="EMBL" id="RCS56797.1"/>
    </source>
</evidence>
<keyword evidence="3" id="KW-1185">Reference proteome</keyword>
<dbReference type="InterPro" id="IPR019587">
    <property type="entry name" value="Polyketide_cyclase/dehydratase"/>
</dbReference>
<dbReference type="AlphaFoldDB" id="A0A368KZR4"/>
<sequence>MLKKILLIAMGVVGALLGYAATQPDDFSIERSLVVKATPEKPFSLVNDFHQWSRWSPWEKKDAAMQKTHRGPASGVGAIYEWQGNREVGEGRMEIIESIAPKTIKIKLDFITPMAASNTVVFSFQPQDEATNITWSMSGKNAFLTKIFLIFFSMEDMVGPDFEAGLANLKMLAEQ</sequence>
<dbReference type="InterPro" id="IPR023393">
    <property type="entry name" value="START-like_dom_sf"/>
</dbReference>
<feature type="chain" id="PRO_5016620201" evidence="1">
    <location>
        <begin position="21"/>
        <end position="175"/>
    </location>
</feature>
<organism evidence="2 3">
    <name type="scientific">Parvibium lacunae</name>
    <dbReference type="NCBI Taxonomy" id="1888893"/>
    <lineage>
        <taxon>Bacteria</taxon>
        <taxon>Pseudomonadati</taxon>
        <taxon>Pseudomonadota</taxon>
        <taxon>Betaproteobacteria</taxon>
        <taxon>Burkholderiales</taxon>
        <taxon>Alcaligenaceae</taxon>
        <taxon>Parvibium</taxon>
    </lineage>
</organism>
<reference evidence="2 3" key="1">
    <citation type="journal article" date="2018" name="Int. J. Syst. Evol. Microbiol.">
        <title>Parvibium lacunae gen. nov., sp. nov., a new member of the family Alcaligenaceae isolated from a freshwater pond.</title>
        <authorList>
            <person name="Chen W.M."/>
            <person name="Xie P.B."/>
            <person name="Hsu M.Y."/>
            <person name="Sheu S.Y."/>
        </authorList>
    </citation>
    <scope>NUCLEOTIDE SEQUENCE [LARGE SCALE GENOMIC DNA]</scope>
    <source>
        <strain evidence="2 3">KMB9</strain>
    </source>
</reference>
<name>A0A368KZR4_9BURK</name>
<dbReference type="OrthoDB" id="9807923at2"/>
<evidence type="ECO:0000313" key="3">
    <source>
        <dbReference type="Proteomes" id="UP000252357"/>
    </source>
</evidence>